<dbReference type="PIRSF" id="PIRSF036773">
    <property type="entry name" value="HIRIP5"/>
    <property type="match status" value="1"/>
</dbReference>
<dbReference type="GO" id="GO:0051536">
    <property type="term" value="F:iron-sulfur cluster binding"/>
    <property type="evidence" value="ECO:0007669"/>
    <property type="project" value="InterPro"/>
</dbReference>
<evidence type="ECO:0000313" key="4">
    <source>
        <dbReference type="Proteomes" id="UP000676409"/>
    </source>
</evidence>
<dbReference type="InterPro" id="IPR034904">
    <property type="entry name" value="FSCA_dom_sf"/>
</dbReference>
<dbReference type="GO" id="GO:0005506">
    <property type="term" value="F:iron ion binding"/>
    <property type="evidence" value="ECO:0007669"/>
    <property type="project" value="InterPro"/>
</dbReference>
<dbReference type="InterPro" id="IPR014824">
    <property type="entry name" value="Nfu/NifU_N"/>
</dbReference>
<gene>
    <name evidence="3" type="ORF">KCG34_15210</name>
</gene>
<feature type="domain" description="Scaffold protein Nfu/NifU N-terminal" evidence="2">
    <location>
        <begin position="3"/>
        <end position="90"/>
    </location>
</feature>
<reference evidence="3" key="1">
    <citation type="submission" date="2021-04" db="EMBL/GenBank/DDBJ databases">
        <title>The complete genome sequence of Caulobacter sp. S6.</title>
        <authorList>
            <person name="Tang Y."/>
            <person name="Ouyang W."/>
            <person name="Liu Q."/>
            <person name="Huang B."/>
            <person name="Guo Z."/>
            <person name="Lei P."/>
        </authorList>
    </citation>
    <scope>NUCLEOTIDE SEQUENCE</scope>
    <source>
        <strain evidence="3">S6</strain>
    </source>
</reference>
<dbReference type="KEGG" id="caul:KCG34_15210"/>
<dbReference type="Proteomes" id="UP000676409">
    <property type="component" value="Chromosome"/>
</dbReference>
<organism evidence="3 4">
    <name type="scientific">Phenylobacterium montanum</name>
    <dbReference type="NCBI Taxonomy" id="2823693"/>
    <lineage>
        <taxon>Bacteria</taxon>
        <taxon>Pseudomonadati</taxon>
        <taxon>Pseudomonadota</taxon>
        <taxon>Alphaproteobacteria</taxon>
        <taxon>Caulobacterales</taxon>
        <taxon>Caulobacteraceae</taxon>
        <taxon>Phenylobacterium</taxon>
    </lineage>
</organism>
<dbReference type="RefSeq" id="WP_211936490.1">
    <property type="nucleotide sequence ID" value="NZ_CP073078.1"/>
</dbReference>
<dbReference type="PANTHER" id="PTHR11178">
    <property type="entry name" value="IRON-SULFUR CLUSTER SCAFFOLD PROTEIN NFU-RELATED"/>
    <property type="match status" value="1"/>
</dbReference>
<evidence type="ECO:0000259" key="2">
    <source>
        <dbReference type="SMART" id="SM00932"/>
    </source>
</evidence>
<keyword evidence="4" id="KW-1185">Reference proteome</keyword>
<dbReference type="Gene3D" id="3.30.1370.70">
    <property type="entry name" value="Scaffold protein Nfu/NifU, N-terminal domain"/>
    <property type="match status" value="1"/>
</dbReference>
<name>A0A975FX52_9CAUL</name>
<evidence type="ECO:0000313" key="3">
    <source>
        <dbReference type="EMBL" id="QUD86438.1"/>
    </source>
</evidence>
<dbReference type="Pfam" id="PF08712">
    <property type="entry name" value="Nfu_N"/>
    <property type="match status" value="1"/>
</dbReference>
<dbReference type="FunFam" id="3.30.300.130:FF:000001">
    <property type="entry name" value="NFU1 iron-sulfur cluster scaffold"/>
    <property type="match status" value="1"/>
</dbReference>
<evidence type="ECO:0000256" key="1">
    <source>
        <dbReference type="ARBA" id="ARBA00006420"/>
    </source>
</evidence>
<dbReference type="SUPFAM" id="SSF110836">
    <property type="entry name" value="Hypothetical protein SAV1430"/>
    <property type="match status" value="1"/>
</dbReference>
<dbReference type="InterPro" id="IPR035433">
    <property type="entry name" value="NFU1-like"/>
</dbReference>
<dbReference type="InterPro" id="IPR001075">
    <property type="entry name" value="NIF_FeS_clus_asmbl_NifU_C"/>
</dbReference>
<proteinExistence type="inferred from homology"/>
<dbReference type="InterPro" id="IPR036498">
    <property type="entry name" value="Nfu/NifU_N_sf"/>
</dbReference>
<dbReference type="AlphaFoldDB" id="A0A975FX52"/>
<accession>A0A975FX52</accession>
<protein>
    <submittedName>
        <fullName evidence="3">NifU family protein</fullName>
    </submittedName>
</protein>
<dbReference type="Gene3D" id="3.30.300.130">
    <property type="entry name" value="Fe-S cluster assembly (FSCA)"/>
    <property type="match status" value="1"/>
</dbReference>
<sequence>MFIQTETTPNPDVLKFLPGRDVLGEGSREFRNVDEAEASPLAEAIFALEGVRRVFLGSDFLTVTKDGAGLSWPQLKAPVLAAIMEHFTSGAPVLREAAAAGGGGEGHDDTEYAGETAQIVAEIKDLLDSRIRPAVAQDGGDILFDRFEVETGVVWLHMRGACSGCPSSSATLKAGVENMLKHYVPEVTRVEQVL</sequence>
<dbReference type="SUPFAM" id="SSF117916">
    <property type="entry name" value="Fe-S cluster assembly (FSCA) domain-like"/>
    <property type="match status" value="1"/>
</dbReference>
<dbReference type="SMART" id="SM00932">
    <property type="entry name" value="Nfu_N"/>
    <property type="match status" value="1"/>
</dbReference>
<comment type="similarity">
    <text evidence="1">Belongs to the NifU family.</text>
</comment>
<dbReference type="PANTHER" id="PTHR11178:SF1">
    <property type="entry name" value="NFU1 IRON-SULFUR CLUSTER SCAFFOLD HOMOLOG, MITOCHONDRIAL"/>
    <property type="match status" value="1"/>
</dbReference>
<dbReference type="EMBL" id="CP073078">
    <property type="protein sequence ID" value="QUD86438.1"/>
    <property type="molecule type" value="Genomic_DNA"/>
</dbReference>
<dbReference type="Pfam" id="PF01106">
    <property type="entry name" value="NifU"/>
    <property type="match status" value="1"/>
</dbReference>
<dbReference type="GO" id="GO:0016226">
    <property type="term" value="P:iron-sulfur cluster assembly"/>
    <property type="evidence" value="ECO:0007669"/>
    <property type="project" value="InterPro"/>
</dbReference>